<protein>
    <submittedName>
        <fullName evidence="2">Serine/threonine-protein phosphatase BSL2</fullName>
    </submittedName>
</protein>
<dbReference type="SUPFAM" id="SSF52540">
    <property type="entry name" value="P-loop containing nucleoside triphosphate hydrolases"/>
    <property type="match status" value="1"/>
</dbReference>
<gene>
    <name evidence="2" type="primary">BSL2</name>
    <name evidence="2" type="ORF">CK203_059010</name>
</gene>
<evidence type="ECO:0000313" key="3">
    <source>
        <dbReference type="Proteomes" id="UP000288805"/>
    </source>
</evidence>
<feature type="compositionally biased region" description="Low complexity" evidence="1">
    <location>
        <begin position="106"/>
        <end position="121"/>
    </location>
</feature>
<dbReference type="AlphaFoldDB" id="A0A438GEM1"/>
<name>A0A438GEM1_VITVI</name>
<feature type="region of interest" description="Disordered" evidence="1">
    <location>
        <begin position="102"/>
        <end position="121"/>
    </location>
</feature>
<sequence>MLSANPVVSYLMVVTESCQFEERSFGVCVVDVATRRIILGQSVYRCFNDLSVSGSLNEANLSVKDSFVEEDPLGLLDILSKLVNTGESGSLALSALEEVAEDPAADETTSTASHAAATTAASNLQAGRLPGRYGFIDERTRQTIPEAAPDGSVVLGTPIAPPVNGDMYTDISTENAMLQGSRRLSKGVEYLVEASAAEAEAINATLAAAKARQVNGEVELPDQDTLNLNGPPFNTHEVQTDTTDKSVSVRNISKDSLVVSDGKMTTDENSELVKNLQFGSTSFQNLLTSSSNLASISSKLSNTSPRNHFPNQRSGYFLCTRVSSDSVHQLQKQRIQQARAIHSDSDVYFLDDPFGVVNAHVAAFLLYECVMAALAHKIVILVTHQMESLSKVDKILVVEAG</sequence>
<dbReference type="InterPro" id="IPR027417">
    <property type="entry name" value="P-loop_NTPase"/>
</dbReference>
<dbReference type="EMBL" id="QGNW01000458">
    <property type="protein sequence ID" value="RVW70656.1"/>
    <property type="molecule type" value="Genomic_DNA"/>
</dbReference>
<evidence type="ECO:0000256" key="1">
    <source>
        <dbReference type="SAM" id="MobiDB-lite"/>
    </source>
</evidence>
<reference evidence="2 3" key="1">
    <citation type="journal article" date="2018" name="PLoS Genet.">
        <title>Population sequencing reveals clonal diversity and ancestral inbreeding in the grapevine cultivar Chardonnay.</title>
        <authorList>
            <person name="Roach M.J."/>
            <person name="Johnson D.L."/>
            <person name="Bohlmann J."/>
            <person name="van Vuuren H.J."/>
            <person name="Jones S.J."/>
            <person name="Pretorius I.S."/>
            <person name="Schmidt S.A."/>
            <person name="Borneman A.R."/>
        </authorList>
    </citation>
    <scope>NUCLEOTIDE SEQUENCE [LARGE SCALE GENOMIC DNA]</scope>
    <source>
        <strain evidence="3">cv. Chardonnay</strain>
        <tissue evidence="2">Leaf</tissue>
    </source>
</reference>
<dbReference type="PANTHER" id="PTHR46422:SF4">
    <property type="entry name" value="SERINE_THREONINE-PROTEIN PHOSPHATASE BSL3"/>
    <property type="match status" value="1"/>
</dbReference>
<evidence type="ECO:0000313" key="2">
    <source>
        <dbReference type="EMBL" id="RVW70656.1"/>
    </source>
</evidence>
<dbReference type="PANTHER" id="PTHR46422">
    <property type="entry name" value="SERINE/THREONINE-PROTEIN PHOSPHATASE BSL3"/>
    <property type="match status" value="1"/>
</dbReference>
<dbReference type="Gene3D" id="3.40.50.300">
    <property type="entry name" value="P-loop containing nucleotide triphosphate hydrolases"/>
    <property type="match status" value="1"/>
</dbReference>
<organism evidence="2 3">
    <name type="scientific">Vitis vinifera</name>
    <name type="common">Grape</name>
    <dbReference type="NCBI Taxonomy" id="29760"/>
    <lineage>
        <taxon>Eukaryota</taxon>
        <taxon>Viridiplantae</taxon>
        <taxon>Streptophyta</taxon>
        <taxon>Embryophyta</taxon>
        <taxon>Tracheophyta</taxon>
        <taxon>Spermatophyta</taxon>
        <taxon>Magnoliopsida</taxon>
        <taxon>eudicotyledons</taxon>
        <taxon>Gunneridae</taxon>
        <taxon>Pentapetalae</taxon>
        <taxon>rosids</taxon>
        <taxon>Vitales</taxon>
        <taxon>Vitaceae</taxon>
        <taxon>Viteae</taxon>
        <taxon>Vitis</taxon>
    </lineage>
</organism>
<comment type="caution">
    <text evidence="2">The sequence shown here is derived from an EMBL/GenBank/DDBJ whole genome shotgun (WGS) entry which is preliminary data.</text>
</comment>
<accession>A0A438GEM1</accession>
<proteinExistence type="predicted"/>
<dbReference type="Proteomes" id="UP000288805">
    <property type="component" value="Unassembled WGS sequence"/>
</dbReference>